<dbReference type="InterPro" id="IPR036691">
    <property type="entry name" value="Endo/exonu/phosph_ase_sf"/>
</dbReference>
<dbReference type="SUPFAM" id="SSF56219">
    <property type="entry name" value="DNase I-like"/>
    <property type="match status" value="1"/>
</dbReference>
<proteinExistence type="predicted"/>
<dbReference type="Proteomes" id="UP000683360">
    <property type="component" value="Unassembled WGS sequence"/>
</dbReference>
<gene>
    <name evidence="1" type="ORF">MEDL_12608</name>
</gene>
<comment type="caution">
    <text evidence="1">The sequence shown here is derived from an EMBL/GenBank/DDBJ whole genome shotgun (WGS) entry which is preliminary data.</text>
</comment>
<evidence type="ECO:0000313" key="1">
    <source>
        <dbReference type="EMBL" id="CAG2197790.1"/>
    </source>
</evidence>
<dbReference type="OrthoDB" id="10297279at2759"/>
<evidence type="ECO:0008006" key="3">
    <source>
        <dbReference type="Google" id="ProtNLM"/>
    </source>
</evidence>
<evidence type="ECO:0000313" key="2">
    <source>
        <dbReference type="Proteomes" id="UP000683360"/>
    </source>
</evidence>
<organism evidence="1 2">
    <name type="scientific">Mytilus edulis</name>
    <name type="common">Blue mussel</name>
    <dbReference type="NCBI Taxonomy" id="6550"/>
    <lineage>
        <taxon>Eukaryota</taxon>
        <taxon>Metazoa</taxon>
        <taxon>Spiralia</taxon>
        <taxon>Lophotrochozoa</taxon>
        <taxon>Mollusca</taxon>
        <taxon>Bivalvia</taxon>
        <taxon>Autobranchia</taxon>
        <taxon>Pteriomorphia</taxon>
        <taxon>Mytilida</taxon>
        <taxon>Mytiloidea</taxon>
        <taxon>Mytilidae</taxon>
        <taxon>Mytilinae</taxon>
        <taxon>Mytilus</taxon>
    </lineage>
</organism>
<accession>A0A8S3QQ86</accession>
<protein>
    <recommendedName>
        <fullName evidence="3">Endonuclease/exonuclease/phosphatase domain-containing protein</fullName>
    </recommendedName>
</protein>
<reference evidence="1" key="1">
    <citation type="submission" date="2021-03" db="EMBL/GenBank/DDBJ databases">
        <authorList>
            <person name="Bekaert M."/>
        </authorList>
    </citation>
    <scope>NUCLEOTIDE SEQUENCE</scope>
</reference>
<dbReference type="EMBL" id="CAJPWZ010000654">
    <property type="protein sequence ID" value="CAG2197790.1"/>
    <property type="molecule type" value="Genomic_DNA"/>
</dbReference>
<keyword evidence="2" id="KW-1185">Reference proteome</keyword>
<dbReference type="AlphaFoldDB" id="A0A8S3QQ86"/>
<name>A0A8S3QQ86_MYTED</name>
<sequence length="208" mass="23853">MWINITDKGGTFQFNACVCYLPPVDSARNVDTQEFDDTVLSQIHTYGKTGLFFMCGDLNSRCADMEDFIPWVDDIMERDVIDYVSNAYGEILCDFLINSNCCILNGRNTKSNNYTYVSKRGSSVVDYCIVPYENLDMNTVNQEGINKLYGDFVDILKNEMNDCLDYQTVKLQDGQSNKKRRTKKPVWSDHLTVLLNKVCEAEKDMLKC</sequence>
<dbReference type="Gene3D" id="3.60.10.10">
    <property type="entry name" value="Endonuclease/exonuclease/phosphatase"/>
    <property type="match status" value="1"/>
</dbReference>